<keyword evidence="2" id="KW-1185">Reference proteome</keyword>
<dbReference type="KEGG" id="hch:HCH_07052"/>
<dbReference type="AlphaFoldDB" id="Q2S6R0"/>
<gene>
    <name evidence="1" type="ordered locus">HCH_07052</name>
</gene>
<organism evidence="1 2">
    <name type="scientific">Hahella chejuensis (strain KCTC 2396)</name>
    <dbReference type="NCBI Taxonomy" id="349521"/>
    <lineage>
        <taxon>Bacteria</taxon>
        <taxon>Pseudomonadati</taxon>
        <taxon>Pseudomonadota</taxon>
        <taxon>Gammaproteobacteria</taxon>
        <taxon>Oceanospirillales</taxon>
        <taxon>Hahellaceae</taxon>
        <taxon>Hahella</taxon>
    </lineage>
</organism>
<sequence length="49" mass="5592">MAALAEQVQKVTGELADQHGIRLEVVKHTEAKKGFILLLRRWMVERSFG</sequence>
<protein>
    <submittedName>
        <fullName evidence="1">Transposase and inactivated derivatives</fullName>
    </submittedName>
</protein>
<proteinExistence type="predicted"/>
<reference evidence="1 2" key="1">
    <citation type="journal article" date="2005" name="Nucleic Acids Res.">
        <title>Genomic blueprint of Hahella chejuensis, a marine microbe producing an algicidal agent.</title>
        <authorList>
            <person name="Jeong H."/>
            <person name="Yim J.H."/>
            <person name="Lee C."/>
            <person name="Choi S.-H."/>
            <person name="Park Y.K."/>
            <person name="Yoon S.H."/>
            <person name="Hur C.-G."/>
            <person name="Kang H.-Y."/>
            <person name="Kim D."/>
            <person name="Lee H.H."/>
            <person name="Park K.H."/>
            <person name="Park S.-H."/>
            <person name="Park H.-S."/>
            <person name="Lee H.K."/>
            <person name="Oh T.K."/>
            <person name="Kim J.F."/>
        </authorList>
    </citation>
    <scope>NUCLEOTIDE SEQUENCE [LARGE SCALE GENOMIC DNA]</scope>
    <source>
        <strain evidence="1 2">KCTC 2396</strain>
    </source>
</reference>
<evidence type="ECO:0000313" key="1">
    <source>
        <dbReference type="EMBL" id="ABC33664.1"/>
    </source>
</evidence>
<dbReference type="HOGENOM" id="CLU_3136294_0_0_6"/>
<dbReference type="eggNOG" id="COG3293">
    <property type="taxonomic scope" value="Bacteria"/>
</dbReference>
<accession>Q2S6R0</accession>
<dbReference type="EMBL" id="CP000155">
    <property type="protein sequence ID" value="ABC33664.1"/>
    <property type="molecule type" value="Genomic_DNA"/>
</dbReference>
<dbReference type="Proteomes" id="UP000000238">
    <property type="component" value="Chromosome"/>
</dbReference>
<name>Q2S6R0_HAHCH</name>
<evidence type="ECO:0000313" key="2">
    <source>
        <dbReference type="Proteomes" id="UP000000238"/>
    </source>
</evidence>